<accession>A0A4R3YEX8</accession>
<dbReference type="PANTHER" id="PTHR10093">
    <property type="entry name" value="IRON-SULFUR CLUSTER ASSEMBLY ENZYME NIFU HOMOLOG"/>
    <property type="match status" value="1"/>
</dbReference>
<dbReference type="EMBL" id="SMCQ01000036">
    <property type="protein sequence ID" value="TCV91075.1"/>
    <property type="molecule type" value="Genomic_DNA"/>
</dbReference>
<evidence type="ECO:0000313" key="2">
    <source>
        <dbReference type="EMBL" id="TCV91075.1"/>
    </source>
</evidence>
<dbReference type="Pfam" id="PF01592">
    <property type="entry name" value="NifU_N"/>
    <property type="match status" value="1"/>
</dbReference>
<dbReference type="GO" id="GO:0016226">
    <property type="term" value="P:iron-sulfur cluster assembly"/>
    <property type="evidence" value="ECO:0007669"/>
    <property type="project" value="InterPro"/>
</dbReference>
<dbReference type="Gene3D" id="3.90.1010.10">
    <property type="match status" value="1"/>
</dbReference>
<dbReference type="RefSeq" id="WP_066450120.1">
    <property type="nucleotide sequence ID" value="NZ_CAUWFI010000033.1"/>
</dbReference>
<organism evidence="2 3">
    <name type="scientific">Longibaculum muris</name>
    <dbReference type="NCBI Taxonomy" id="1796628"/>
    <lineage>
        <taxon>Bacteria</taxon>
        <taxon>Bacillati</taxon>
        <taxon>Bacillota</taxon>
        <taxon>Erysipelotrichia</taxon>
        <taxon>Erysipelotrichales</taxon>
        <taxon>Coprobacillaceae</taxon>
        <taxon>Longibaculum</taxon>
    </lineage>
</organism>
<dbReference type="GeneID" id="98916804"/>
<dbReference type="SUPFAM" id="SSF82649">
    <property type="entry name" value="SufE/NifU"/>
    <property type="match status" value="1"/>
</dbReference>
<dbReference type="AlphaFoldDB" id="A0A4R3YEX8"/>
<reference evidence="2 3" key="1">
    <citation type="submission" date="2019-03" db="EMBL/GenBank/DDBJ databases">
        <title>Genomic Encyclopedia of Type Strains, Phase IV (KMG-IV): sequencing the most valuable type-strain genomes for metagenomic binning, comparative biology and taxonomic classification.</title>
        <authorList>
            <person name="Goeker M."/>
        </authorList>
    </citation>
    <scope>NUCLEOTIDE SEQUENCE [LARGE SCALE GENOMIC DNA]</scope>
    <source>
        <strain evidence="2 3">DSM 29487</strain>
    </source>
</reference>
<dbReference type="InterPro" id="IPR002871">
    <property type="entry name" value="NIF_FeS_clus_asmbl_NifU_N"/>
</dbReference>
<evidence type="ECO:0000259" key="1">
    <source>
        <dbReference type="Pfam" id="PF01592"/>
    </source>
</evidence>
<dbReference type="GO" id="GO:0051536">
    <property type="term" value="F:iron-sulfur cluster binding"/>
    <property type="evidence" value="ECO:0007669"/>
    <property type="project" value="InterPro"/>
</dbReference>
<feature type="domain" description="NIF system FeS cluster assembly NifU N-terminal" evidence="1">
    <location>
        <begin position="11"/>
        <end position="94"/>
    </location>
</feature>
<dbReference type="CDD" id="cd06664">
    <property type="entry name" value="IscU_like"/>
    <property type="match status" value="1"/>
</dbReference>
<comment type="caution">
    <text evidence="2">The sequence shown here is derived from an EMBL/GenBank/DDBJ whole genome shotgun (WGS) entry which is preliminary data.</text>
</comment>
<protein>
    <submittedName>
        <fullName evidence="2">Nitrogen fixation NifU-like protein</fullName>
    </submittedName>
</protein>
<evidence type="ECO:0000313" key="3">
    <source>
        <dbReference type="Proteomes" id="UP000295515"/>
    </source>
</evidence>
<sequence length="145" mass="16717">MRSLDDPQLMREIIMDHYEHPRNRGLVDDQTYQKVNMNSDTCIDDLDIQVKFDGDKIADVRYDGEACAICTSSTSIMSTLVKGKTKAEAKKIIENYMNMIYEKDYDEELLEEAIAFKNTHKQANRIKCATLGWNGLIKLIEESEE</sequence>
<name>A0A4R3YEX8_9FIRM</name>
<dbReference type="Proteomes" id="UP000295515">
    <property type="component" value="Unassembled WGS sequence"/>
</dbReference>
<keyword evidence="3" id="KW-1185">Reference proteome</keyword>
<proteinExistence type="predicted"/>
<gene>
    <name evidence="2" type="ORF">EDD60_13612</name>
</gene>
<dbReference type="GO" id="GO:0005506">
    <property type="term" value="F:iron ion binding"/>
    <property type="evidence" value="ECO:0007669"/>
    <property type="project" value="InterPro"/>
</dbReference>
<dbReference type="NCBIfam" id="TIGR01994">
    <property type="entry name" value="SUF_scaf_2"/>
    <property type="match status" value="1"/>
</dbReference>